<dbReference type="PROSITE" id="PS50848">
    <property type="entry name" value="START"/>
    <property type="match status" value="1"/>
</dbReference>
<dbReference type="Gene3D" id="3.30.530.20">
    <property type="match status" value="1"/>
</dbReference>
<dbReference type="InterPro" id="IPR051213">
    <property type="entry name" value="START_lipid_transfer"/>
</dbReference>
<accession>A0A5B7B9Z9</accession>
<protein>
    <recommendedName>
        <fullName evidence="2">START domain-containing protein</fullName>
    </recommendedName>
</protein>
<keyword evidence="1" id="KW-0812">Transmembrane</keyword>
<keyword evidence="1" id="KW-0472">Membrane</keyword>
<dbReference type="GO" id="GO:0005737">
    <property type="term" value="C:cytoplasm"/>
    <property type="evidence" value="ECO:0007669"/>
    <property type="project" value="UniProtKB-ARBA"/>
</dbReference>
<keyword evidence="1" id="KW-1133">Transmembrane helix</keyword>
<sequence length="428" mass="47798">MIVFLGLKLRERGKAESRMWGGILQGSPSSSSSSSSSEFWRESVSGGGGGIGWASNTIVVLLLILIWQLAIKTGFWFRFRSVAAPSTHSYFNLKSPTVSTSLHSQIRISEIISDLDLKNLIDNLDEKPHDNAKWENVIDRRNGSLSYNAKCCKLKDGPLKYLSVTIFENCSTEMLRDFYMDNDYRKKWDKTLIEHEQLQVAESNGTEVGRTIKKFPLLTPREYILAWRVWEGKDRSFYCLTKECEHPLAPRQKKYVRVGFFRSGWRIRKVSGRNACEIKLLHQEDAGLNVEIAKLAFAKGIWSYVCKMENGLRKYSAICGPQPSSAVTAVTLIQKVPPGLDTVNNTTNTSRPETAAASAGCCQIACEGSERKFSRRPSNKLITNGLIILGGVICMSRGHSDLGAKVAMAYILSKFTKRSASSSQSRQA</sequence>
<feature type="transmembrane region" description="Helical" evidence="1">
    <location>
        <begin position="50"/>
        <end position="71"/>
    </location>
</feature>
<dbReference type="PANTHER" id="PTHR19308">
    <property type="entry name" value="PHOSPHATIDYLCHOLINE TRANSFER PROTEIN"/>
    <property type="match status" value="1"/>
</dbReference>
<dbReference type="AlphaFoldDB" id="A0A5B7B9Z9"/>
<evidence type="ECO:0000259" key="2">
    <source>
        <dbReference type="PROSITE" id="PS50848"/>
    </source>
</evidence>
<dbReference type="Pfam" id="PF01852">
    <property type="entry name" value="START"/>
    <property type="match status" value="1"/>
</dbReference>
<dbReference type="InterPro" id="IPR023393">
    <property type="entry name" value="START-like_dom_sf"/>
</dbReference>
<dbReference type="InterPro" id="IPR002913">
    <property type="entry name" value="START_lipid-bd_dom"/>
</dbReference>
<evidence type="ECO:0000256" key="1">
    <source>
        <dbReference type="SAM" id="Phobius"/>
    </source>
</evidence>
<dbReference type="CDD" id="cd08870">
    <property type="entry name" value="START_STARD2_7-like"/>
    <property type="match status" value="1"/>
</dbReference>
<feature type="domain" description="START" evidence="2">
    <location>
        <begin position="134"/>
        <end position="317"/>
    </location>
</feature>
<dbReference type="FunFam" id="3.30.530.20:FF:000027">
    <property type="entry name" value="StAR-related lipid transfer protein 7, mitochondrial"/>
    <property type="match status" value="1"/>
</dbReference>
<reference evidence="3" key="1">
    <citation type="submission" date="2019-08" db="EMBL/GenBank/DDBJ databases">
        <title>Reference gene set and small RNA set construction with multiple tissues from Davidia involucrata Baill.</title>
        <authorList>
            <person name="Yang H."/>
            <person name="Zhou C."/>
            <person name="Li G."/>
            <person name="Wang J."/>
            <person name="Gao P."/>
            <person name="Wang M."/>
            <person name="Wang R."/>
            <person name="Zhao Y."/>
        </authorList>
    </citation>
    <scope>NUCLEOTIDE SEQUENCE</scope>
    <source>
        <tissue evidence="3">Mixed with DoveR01_LX</tissue>
    </source>
</reference>
<dbReference type="SUPFAM" id="SSF55961">
    <property type="entry name" value="Bet v1-like"/>
    <property type="match status" value="1"/>
</dbReference>
<name>A0A5B7B9Z9_DAVIN</name>
<dbReference type="EMBL" id="GHES01034439">
    <property type="protein sequence ID" value="MPA64998.1"/>
    <property type="molecule type" value="Transcribed_RNA"/>
</dbReference>
<gene>
    <name evidence="3" type="ORF">Din_034439</name>
</gene>
<proteinExistence type="predicted"/>
<dbReference type="GO" id="GO:0008289">
    <property type="term" value="F:lipid binding"/>
    <property type="evidence" value="ECO:0007669"/>
    <property type="project" value="InterPro"/>
</dbReference>
<evidence type="ECO:0000313" key="3">
    <source>
        <dbReference type="EMBL" id="MPA64998.1"/>
    </source>
</evidence>
<organism evidence="3">
    <name type="scientific">Davidia involucrata</name>
    <name type="common">Dove tree</name>
    <dbReference type="NCBI Taxonomy" id="16924"/>
    <lineage>
        <taxon>Eukaryota</taxon>
        <taxon>Viridiplantae</taxon>
        <taxon>Streptophyta</taxon>
        <taxon>Embryophyta</taxon>
        <taxon>Tracheophyta</taxon>
        <taxon>Spermatophyta</taxon>
        <taxon>Magnoliopsida</taxon>
        <taxon>eudicotyledons</taxon>
        <taxon>Gunneridae</taxon>
        <taxon>Pentapetalae</taxon>
        <taxon>asterids</taxon>
        <taxon>Cornales</taxon>
        <taxon>Nyssaceae</taxon>
        <taxon>Davidia</taxon>
    </lineage>
</organism>
<dbReference type="PANTHER" id="PTHR19308:SF13">
    <property type="entry name" value="OS02G0468400 PROTEIN"/>
    <property type="match status" value="1"/>
</dbReference>